<protein>
    <submittedName>
        <fullName evidence="1">Uncharacterized protein</fullName>
    </submittedName>
</protein>
<reference evidence="2" key="1">
    <citation type="journal article" date="2020" name="Nat. Commun.">
        <title>Genome sequence of the cluster root forming white lupin.</title>
        <authorList>
            <person name="Hufnagel B."/>
            <person name="Marques A."/>
            <person name="Soriano A."/>
            <person name="Marques L."/>
            <person name="Divol F."/>
            <person name="Doumas P."/>
            <person name="Sallet E."/>
            <person name="Mancinotti D."/>
            <person name="Carrere S."/>
            <person name="Marande W."/>
            <person name="Arribat S."/>
            <person name="Keller J."/>
            <person name="Huneau C."/>
            <person name="Blein T."/>
            <person name="Aime D."/>
            <person name="Laguerre M."/>
            <person name="Taylor J."/>
            <person name="Schubert V."/>
            <person name="Nelson M."/>
            <person name="Geu-Flores F."/>
            <person name="Crespi M."/>
            <person name="Gallardo-Guerrero K."/>
            <person name="Delaux P.-M."/>
            <person name="Salse J."/>
            <person name="Berges H."/>
            <person name="Guyot R."/>
            <person name="Gouzy J."/>
            <person name="Peret B."/>
        </authorList>
    </citation>
    <scope>NUCLEOTIDE SEQUENCE [LARGE SCALE GENOMIC DNA]</scope>
    <source>
        <strain evidence="2">cv. Amiga</strain>
    </source>
</reference>
<dbReference type="OrthoDB" id="10506580at2759"/>
<evidence type="ECO:0000313" key="2">
    <source>
        <dbReference type="Proteomes" id="UP000447434"/>
    </source>
</evidence>
<dbReference type="EMBL" id="WOCE01000007">
    <property type="protein sequence ID" value="KAE9610695.1"/>
    <property type="molecule type" value="Genomic_DNA"/>
</dbReference>
<dbReference type="Proteomes" id="UP000447434">
    <property type="component" value="Chromosome 7"/>
</dbReference>
<proteinExistence type="predicted"/>
<evidence type="ECO:0000313" key="1">
    <source>
        <dbReference type="EMBL" id="KAE9610695.1"/>
    </source>
</evidence>
<sequence>MGYKSDPSSCCRHVLKGSKAMNLGTNTALDNILIIGRVSTNLLLLSYFPN</sequence>
<name>A0A6A4Q916_LUPAL</name>
<dbReference type="AlphaFoldDB" id="A0A6A4Q916"/>
<keyword evidence="2" id="KW-1185">Reference proteome</keyword>
<gene>
    <name evidence="1" type="ORF">Lalb_Chr07g0189341</name>
</gene>
<comment type="caution">
    <text evidence="1">The sequence shown here is derived from an EMBL/GenBank/DDBJ whole genome shotgun (WGS) entry which is preliminary data.</text>
</comment>
<organism evidence="1 2">
    <name type="scientific">Lupinus albus</name>
    <name type="common">White lupine</name>
    <name type="synonym">Lupinus termis</name>
    <dbReference type="NCBI Taxonomy" id="3870"/>
    <lineage>
        <taxon>Eukaryota</taxon>
        <taxon>Viridiplantae</taxon>
        <taxon>Streptophyta</taxon>
        <taxon>Embryophyta</taxon>
        <taxon>Tracheophyta</taxon>
        <taxon>Spermatophyta</taxon>
        <taxon>Magnoliopsida</taxon>
        <taxon>eudicotyledons</taxon>
        <taxon>Gunneridae</taxon>
        <taxon>Pentapetalae</taxon>
        <taxon>rosids</taxon>
        <taxon>fabids</taxon>
        <taxon>Fabales</taxon>
        <taxon>Fabaceae</taxon>
        <taxon>Papilionoideae</taxon>
        <taxon>50 kb inversion clade</taxon>
        <taxon>genistoids sensu lato</taxon>
        <taxon>core genistoids</taxon>
        <taxon>Genisteae</taxon>
        <taxon>Lupinus</taxon>
    </lineage>
</organism>
<accession>A0A6A4Q916</accession>